<evidence type="ECO:0000313" key="1">
    <source>
        <dbReference type="EMBL" id="VEG28404.1"/>
    </source>
</evidence>
<dbReference type="InterPro" id="IPR019660">
    <property type="entry name" value="Put_sensory_transdc_reg_YbjN"/>
</dbReference>
<protein>
    <recommendedName>
        <fullName evidence="3">Bacterial sensory transduction regulator</fullName>
    </recommendedName>
</protein>
<keyword evidence="2" id="KW-1185">Reference proteome</keyword>
<evidence type="ECO:0008006" key="3">
    <source>
        <dbReference type="Google" id="ProtNLM"/>
    </source>
</evidence>
<name>A0A448HHA1_9ACTO</name>
<evidence type="ECO:0000313" key="2">
    <source>
        <dbReference type="Proteomes" id="UP000266895"/>
    </source>
</evidence>
<dbReference type="OrthoDB" id="3253271at2"/>
<dbReference type="Pfam" id="PF10722">
    <property type="entry name" value="YbjN"/>
    <property type="match status" value="1"/>
</dbReference>
<dbReference type="AlphaFoldDB" id="A0A448HHA1"/>
<proteinExistence type="predicted"/>
<organism evidence="1 2">
    <name type="scientific">Actinomyces howellii</name>
    <dbReference type="NCBI Taxonomy" id="52771"/>
    <lineage>
        <taxon>Bacteria</taxon>
        <taxon>Bacillati</taxon>
        <taxon>Actinomycetota</taxon>
        <taxon>Actinomycetes</taxon>
        <taxon>Actinomycetales</taxon>
        <taxon>Actinomycetaceae</taxon>
        <taxon>Actinomyces</taxon>
    </lineage>
</organism>
<dbReference type="RefSeq" id="WP_126382584.1">
    <property type="nucleotide sequence ID" value="NZ_LR134350.1"/>
</dbReference>
<dbReference type="Proteomes" id="UP000266895">
    <property type="component" value="Chromosome"/>
</dbReference>
<accession>A0A448HHA1</accession>
<sequence>MAWWNKPAAGQTPKVTVDRIAAWFDKNDLNYDRHESGEAIISGFGEYGYVVAIPETTMLQVHARFYTNLAVDDASRAQLRELLGEFNTSQVMPTLSTFVDEDGAQVSADVVASITEGLNDEQLDDLLDTAAHVVLRTFEEIGEALGIEPASDEDDE</sequence>
<dbReference type="KEGG" id="ahw:NCTC11636_01521"/>
<dbReference type="EMBL" id="LR134350">
    <property type="protein sequence ID" value="VEG28404.1"/>
    <property type="molecule type" value="Genomic_DNA"/>
</dbReference>
<gene>
    <name evidence="1" type="ORF">NCTC11636_01521</name>
</gene>
<reference evidence="1 2" key="1">
    <citation type="submission" date="2018-12" db="EMBL/GenBank/DDBJ databases">
        <authorList>
            <consortium name="Pathogen Informatics"/>
        </authorList>
    </citation>
    <scope>NUCLEOTIDE SEQUENCE [LARGE SCALE GENOMIC DNA]</scope>
    <source>
        <strain evidence="1 2">NCTC11636</strain>
    </source>
</reference>